<sequence>MVKDTVSPPSTKWPYTPNTALDDIPGVSYALDLFLKSLMVECEDYCHASDPKKQRLYFATGFGLIQCVKALMSYEDEDLLAAIGHTKHGNHVAAQHRKKSASLPWRLAGYVTGGSGISWVKSMTPVELHAELVYAESLFEKALLGIVYSGDWLAFIKEALNMRATIQTYRLLGKYVDAMDAEALARGEGPEDKNIDRHFRSGVYLGVGMSNIILSLMPAKLLTIVELFGYKGDRHLGLALLEKAGGWTRESSEPSVSKEDEGVRRSICDMCLMIFHLVLSSFTYDGVDIPMAQKIVDWNLKRYPNGVFFLFGQGRLSLCRSQPRRAIACYEMAMNAQNQYRNLHHVSFWEMAIARIALWEVPESLVCWRNLQKESTWSKACYTYGVAALLLQLGGETNRKEALQLMSEVPKLRQRIAGKSIPLEKFVARKSRKCLSQEGHLMLPALELAYIFHGIAHAPREVIVGKMLPLVQTQLAELRAHEADTAKYVNAANFWDDMCLARFLEAVCLRYIAYPDPDALLDPAEMVTISQEDAAAQSIEAFESVFANGQKIELDHYIVYYAHFEYGRLLACKGDQDGARKHLDLVFSGKHLEVNAAGRKGKYSLESALHMRTNAALEALEKNKRS</sequence>
<gene>
    <name evidence="1" type="ORF">FA95DRAFT_1489914</name>
</gene>
<dbReference type="Proteomes" id="UP000814033">
    <property type="component" value="Unassembled WGS sequence"/>
</dbReference>
<proteinExistence type="predicted"/>
<dbReference type="EMBL" id="MU275878">
    <property type="protein sequence ID" value="KAI0049076.1"/>
    <property type="molecule type" value="Genomic_DNA"/>
</dbReference>
<keyword evidence="2" id="KW-1185">Reference proteome</keyword>
<name>A0ACB8RY85_9AGAM</name>
<evidence type="ECO:0000313" key="2">
    <source>
        <dbReference type="Proteomes" id="UP000814033"/>
    </source>
</evidence>
<protein>
    <submittedName>
        <fullName evidence="1">Uncharacterized protein</fullName>
    </submittedName>
</protein>
<evidence type="ECO:0000313" key="1">
    <source>
        <dbReference type="EMBL" id="KAI0049076.1"/>
    </source>
</evidence>
<comment type="caution">
    <text evidence="1">The sequence shown here is derived from an EMBL/GenBank/DDBJ whole genome shotgun (WGS) entry which is preliminary data.</text>
</comment>
<accession>A0ACB8RY85</accession>
<reference evidence="1" key="2">
    <citation type="journal article" date="2022" name="New Phytol.">
        <title>Evolutionary transition to the ectomycorrhizal habit in the genomes of a hyperdiverse lineage of mushroom-forming fungi.</title>
        <authorList>
            <person name="Looney B."/>
            <person name="Miyauchi S."/>
            <person name="Morin E."/>
            <person name="Drula E."/>
            <person name="Courty P.E."/>
            <person name="Kohler A."/>
            <person name="Kuo A."/>
            <person name="LaButti K."/>
            <person name="Pangilinan J."/>
            <person name="Lipzen A."/>
            <person name="Riley R."/>
            <person name="Andreopoulos W."/>
            <person name="He G."/>
            <person name="Johnson J."/>
            <person name="Nolan M."/>
            <person name="Tritt A."/>
            <person name="Barry K.W."/>
            <person name="Grigoriev I.V."/>
            <person name="Nagy L.G."/>
            <person name="Hibbett D."/>
            <person name="Henrissat B."/>
            <person name="Matheny P.B."/>
            <person name="Labbe J."/>
            <person name="Martin F.M."/>
        </authorList>
    </citation>
    <scope>NUCLEOTIDE SEQUENCE</scope>
    <source>
        <strain evidence="1">FP105234-sp</strain>
    </source>
</reference>
<reference evidence="1" key="1">
    <citation type="submission" date="2021-02" db="EMBL/GenBank/DDBJ databases">
        <authorList>
            <consortium name="DOE Joint Genome Institute"/>
            <person name="Ahrendt S."/>
            <person name="Looney B.P."/>
            <person name="Miyauchi S."/>
            <person name="Morin E."/>
            <person name="Drula E."/>
            <person name="Courty P.E."/>
            <person name="Chicoki N."/>
            <person name="Fauchery L."/>
            <person name="Kohler A."/>
            <person name="Kuo A."/>
            <person name="Labutti K."/>
            <person name="Pangilinan J."/>
            <person name="Lipzen A."/>
            <person name="Riley R."/>
            <person name="Andreopoulos W."/>
            <person name="He G."/>
            <person name="Johnson J."/>
            <person name="Barry K.W."/>
            <person name="Grigoriev I.V."/>
            <person name="Nagy L."/>
            <person name="Hibbett D."/>
            <person name="Henrissat B."/>
            <person name="Matheny P.B."/>
            <person name="Labbe J."/>
            <person name="Martin F."/>
        </authorList>
    </citation>
    <scope>NUCLEOTIDE SEQUENCE</scope>
    <source>
        <strain evidence="1">FP105234-sp</strain>
    </source>
</reference>
<organism evidence="1 2">
    <name type="scientific">Auriscalpium vulgare</name>
    <dbReference type="NCBI Taxonomy" id="40419"/>
    <lineage>
        <taxon>Eukaryota</taxon>
        <taxon>Fungi</taxon>
        <taxon>Dikarya</taxon>
        <taxon>Basidiomycota</taxon>
        <taxon>Agaricomycotina</taxon>
        <taxon>Agaricomycetes</taxon>
        <taxon>Russulales</taxon>
        <taxon>Auriscalpiaceae</taxon>
        <taxon>Auriscalpium</taxon>
    </lineage>
</organism>